<evidence type="ECO:0000313" key="2">
    <source>
        <dbReference type="Proteomes" id="UP000499080"/>
    </source>
</evidence>
<dbReference type="OrthoDB" id="422540at2759"/>
<name>A0A4Y2G704_ARAVE</name>
<gene>
    <name evidence="1" type="ORF">AVEN_1127_1</name>
</gene>
<evidence type="ECO:0008006" key="3">
    <source>
        <dbReference type="Google" id="ProtNLM"/>
    </source>
</evidence>
<dbReference type="Proteomes" id="UP000499080">
    <property type="component" value="Unassembled WGS sequence"/>
</dbReference>
<dbReference type="EMBL" id="BGPR01001214">
    <property type="protein sequence ID" value="GBM48399.1"/>
    <property type="molecule type" value="Genomic_DNA"/>
</dbReference>
<sequence>MPAFAHIHIDFTSILLLTESSVDHHYQIQMGKLFRPDMIETTARALKHENNPHVRLQQDSSVFHTHPPTNGIIERLHRHLKRFSRLYKMDRNATVLLGLRSALQENIKATCAQLVCHLTITLRSCDERSITKPLTYLCNQFNKTMRSLNPISLALHGTPKGLYQTLWLVLPCKI</sequence>
<accession>A0A4Y2G704</accession>
<protein>
    <recommendedName>
        <fullName evidence="3">Integrase catalytic domain-containing protein</fullName>
    </recommendedName>
</protein>
<comment type="caution">
    <text evidence="1">The sequence shown here is derived from an EMBL/GenBank/DDBJ whole genome shotgun (WGS) entry which is preliminary data.</text>
</comment>
<evidence type="ECO:0000313" key="1">
    <source>
        <dbReference type="EMBL" id="GBM48399.1"/>
    </source>
</evidence>
<dbReference type="AlphaFoldDB" id="A0A4Y2G704"/>
<keyword evidence="2" id="KW-1185">Reference proteome</keyword>
<reference evidence="1 2" key="1">
    <citation type="journal article" date="2019" name="Sci. Rep.">
        <title>Orb-weaving spider Araneus ventricosus genome elucidates the spidroin gene catalogue.</title>
        <authorList>
            <person name="Kono N."/>
            <person name="Nakamura H."/>
            <person name="Ohtoshi R."/>
            <person name="Moran D.A.P."/>
            <person name="Shinohara A."/>
            <person name="Yoshida Y."/>
            <person name="Fujiwara M."/>
            <person name="Mori M."/>
            <person name="Tomita M."/>
            <person name="Arakawa K."/>
        </authorList>
    </citation>
    <scope>NUCLEOTIDE SEQUENCE [LARGE SCALE GENOMIC DNA]</scope>
</reference>
<proteinExistence type="predicted"/>
<organism evidence="1 2">
    <name type="scientific">Araneus ventricosus</name>
    <name type="common">Orbweaver spider</name>
    <name type="synonym">Epeira ventricosa</name>
    <dbReference type="NCBI Taxonomy" id="182803"/>
    <lineage>
        <taxon>Eukaryota</taxon>
        <taxon>Metazoa</taxon>
        <taxon>Ecdysozoa</taxon>
        <taxon>Arthropoda</taxon>
        <taxon>Chelicerata</taxon>
        <taxon>Arachnida</taxon>
        <taxon>Araneae</taxon>
        <taxon>Araneomorphae</taxon>
        <taxon>Entelegynae</taxon>
        <taxon>Araneoidea</taxon>
        <taxon>Araneidae</taxon>
        <taxon>Araneus</taxon>
    </lineage>
</organism>